<feature type="region of interest" description="Disordered" evidence="1">
    <location>
        <begin position="49"/>
        <end position="69"/>
    </location>
</feature>
<feature type="compositionally biased region" description="Basic and acidic residues" evidence="1">
    <location>
        <begin position="59"/>
        <end position="69"/>
    </location>
</feature>
<reference evidence="2 3" key="1">
    <citation type="submission" date="2024-05" db="EMBL/GenBank/DDBJ databases">
        <title>Haplotype-resolved chromosome-level genome assembly of Huyou (Citrus changshanensis).</title>
        <authorList>
            <person name="Miao C."/>
            <person name="Chen W."/>
            <person name="Wu Y."/>
            <person name="Wang L."/>
            <person name="Zhao S."/>
            <person name="Grierson D."/>
            <person name="Xu C."/>
            <person name="Chen K."/>
        </authorList>
    </citation>
    <scope>NUCLEOTIDE SEQUENCE [LARGE SCALE GENOMIC DNA]</scope>
    <source>
        <strain evidence="2">01-14</strain>
        <tissue evidence="2">Leaf</tissue>
    </source>
</reference>
<sequence length="69" mass="7898">MANPLRAVPIAIPIYIHQNKHRSAPKLPQNRAPLVNFVKLTLPRDENLHENAEANIDIPQEKDPFLKKL</sequence>
<gene>
    <name evidence="2" type="ORF">WN944_014167</name>
</gene>
<dbReference type="Proteomes" id="UP001428341">
    <property type="component" value="Unassembled WGS sequence"/>
</dbReference>
<name>A0AAP0QLF8_9ROSI</name>
<evidence type="ECO:0000313" key="3">
    <source>
        <dbReference type="Proteomes" id="UP001428341"/>
    </source>
</evidence>
<organism evidence="2 3">
    <name type="scientific">Citrus x changshan-huyou</name>
    <dbReference type="NCBI Taxonomy" id="2935761"/>
    <lineage>
        <taxon>Eukaryota</taxon>
        <taxon>Viridiplantae</taxon>
        <taxon>Streptophyta</taxon>
        <taxon>Embryophyta</taxon>
        <taxon>Tracheophyta</taxon>
        <taxon>Spermatophyta</taxon>
        <taxon>Magnoliopsida</taxon>
        <taxon>eudicotyledons</taxon>
        <taxon>Gunneridae</taxon>
        <taxon>Pentapetalae</taxon>
        <taxon>rosids</taxon>
        <taxon>malvids</taxon>
        <taxon>Sapindales</taxon>
        <taxon>Rutaceae</taxon>
        <taxon>Aurantioideae</taxon>
        <taxon>Citrus</taxon>
    </lineage>
</organism>
<proteinExistence type="predicted"/>
<evidence type="ECO:0000313" key="2">
    <source>
        <dbReference type="EMBL" id="KAK9198980.1"/>
    </source>
</evidence>
<dbReference type="AlphaFoldDB" id="A0AAP0QLF8"/>
<protein>
    <submittedName>
        <fullName evidence="2">Uncharacterized protein</fullName>
    </submittedName>
</protein>
<accession>A0AAP0QLF8</accession>
<comment type="caution">
    <text evidence="2">The sequence shown here is derived from an EMBL/GenBank/DDBJ whole genome shotgun (WGS) entry which is preliminary data.</text>
</comment>
<keyword evidence="3" id="KW-1185">Reference proteome</keyword>
<evidence type="ECO:0000256" key="1">
    <source>
        <dbReference type="SAM" id="MobiDB-lite"/>
    </source>
</evidence>
<dbReference type="EMBL" id="JBCGBO010000005">
    <property type="protein sequence ID" value="KAK9198980.1"/>
    <property type="molecule type" value="Genomic_DNA"/>
</dbReference>